<name>A0A6A2WYD5_HIBSY</name>
<sequence length="205" mass="23301">MELPYMNPYLESVGSPSFQTGCNFATGGDTIQPANAASTNPFSFNLQISQFFRFKKRVLTLLSKDKELEKYLPAEDYFNKALYMFDIGQNDIDGALYSLASDKLVLDFVSQLMSDLNYGMKVPSSSHPASTTDELAIPGFLLFYASFFPFPETIRCRRKEFLGSQHRSPRMLAENHSYIPKKPVEHRHASPRTTECCGIRINFHQ</sequence>
<reference evidence="3" key="1">
    <citation type="submission" date="2019-09" db="EMBL/GenBank/DDBJ databases">
        <title>Draft genome information of white flower Hibiscus syriacus.</title>
        <authorList>
            <person name="Kim Y.-M."/>
        </authorList>
    </citation>
    <scope>NUCLEOTIDE SEQUENCE [LARGE SCALE GENOMIC DNA]</scope>
    <source>
        <strain evidence="3">YM2019G1</strain>
    </source>
</reference>
<keyword evidence="2" id="KW-0325">Glycoprotein</keyword>
<dbReference type="Gene3D" id="3.40.50.1110">
    <property type="entry name" value="SGNH hydrolase"/>
    <property type="match status" value="1"/>
</dbReference>
<keyword evidence="4" id="KW-1185">Reference proteome</keyword>
<dbReference type="InterPro" id="IPR036514">
    <property type="entry name" value="SGNH_hydro_sf"/>
</dbReference>
<evidence type="ECO:0000256" key="1">
    <source>
        <dbReference type="ARBA" id="ARBA00008668"/>
    </source>
</evidence>
<accession>A0A6A2WYD5</accession>
<gene>
    <name evidence="3" type="ORF">F3Y22_tig00116951pilonHSYRG00553</name>
</gene>
<proteinExistence type="inferred from homology"/>
<organism evidence="3 4">
    <name type="scientific">Hibiscus syriacus</name>
    <name type="common">Rose of Sharon</name>
    <dbReference type="NCBI Taxonomy" id="106335"/>
    <lineage>
        <taxon>Eukaryota</taxon>
        <taxon>Viridiplantae</taxon>
        <taxon>Streptophyta</taxon>
        <taxon>Embryophyta</taxon>
        <taxon>Tracheophyta</taxon>
        <taxon>Spermatophyta</taxon>
        <taxon>Magnoliopsida</taxon>
        <taxon>eudicotyledons</taxon>
        <taxon>Gunneridae</taxon>
        <taxon>Pentapetalae</taxon>
        <taxon>rosids</taxon>
        <taxon>malvids</taxon>
        <taxon>Malvales</taxon>
        <taxon>Malvaceae</taxon>
        <taxon>Malvoideae</taxon>
        <taxon>Hibiscus</taxon>
    </lineage>
</organism>
<comment type="caution">
    <text evidence="3">The sequence shown here is derived from an EMBL/GenBank/DDBJ whole genome shotgun (WGS) entry which is preliminary data.</text>
</comment>
<evidence type="ECO:0000313" key="3">
    <source>
        <dbReference type="EMBL" id="KAE8660640.1"/>
    </source>
</evidence>
<dbReference type="PANTHER" id="PTHR22835:SF458">
    <property type="entry name" value="GDSL ESTERASE_LIPASE"/>
    <property type="match status" value="1"/>
</dbReference>
<dbReference type="PANTHER" id="PTHR22835">
    <property type="entry name" value="ZINC FINGER FYVE DOMAIN CONTAINING PROTEIN"/>
    <property type="match status" value="1"/>
</dbReference>
<dbReference type="AlphaFoldDB" id="A0A6A2WYD5"/>
<dbReference type="Pfam" id="PF00657">
    <property type="entry name" value="Lipase_GDSL"/>
    <property type="match status" value="1"/>
</dbReference>
<dbReference type="InterPro" id="IPR001087">
    <property type="entry name" value="GDSL"/>
</dbReference>
<comment type="similarity">
    <text evidence="1">Belongs to the 'GDSL' lipolytic enzyme family.</text>
</comment>
<evidence type="ECO:0000313" key="4">
    <source>
        <dbReference type="Proteomes" id="UP000436088"/>
    </source>
</evidence>
<protein>
    <submittedName>
        <fullName evidence="3">E3 Ubiquitin ligase family protein isoform 1</fullName>
    </submittedName>
</protein>
<dbReference type="GO" id="GO:0016788">
    <property type="term" value="F:hydrolase activity, acting on ester bonds"/>
    <property type="evidence" value="ECO:0007669"/>
    <property type="project" value="InterPro"/>
</dbReference>
<dbReference type="Proteomes" id="UP000436088">
    <property type="component" value="Unassembled WGS sequence"/>
</dbReference>
<evidence type="ECO:0000256" key="2">
    <source>
        <dbReference type="ARBA" id="ARBA00023180"/>
    </source>
</evidence>
<dbReference type="EMBL" id="VEPZ02001731">
    <property type="protein sequence ID" value="KAE8660640.1"/>
    <property type="molecule type" value="Genomic_DNA"/>
</dbReference>